<dbReference type="AlphaFoldDB" id="A0A8I1A4K8"/>
<proteinExistence type="predicted"/>
<evidence type="ECO:0000313" key="3">
    <source>
        <dbReference type="Proteomes" id="UP000633619"/>
    </source>
</evidence>
<name>A0A8I1A4K8_THEIN</name>
<comment type="caution">
    <text evidence="2">The sequence shown here is derived from an EMBL/GenBank/DDBJ whole genome shotgun (WGS) entry which is preliminary data.</text>
</comment>
<keyword evidence="1" id="KW-1133">Transmembrane helix</keyword>
<keyword evidence="3" id="KW-1185">Reference proteome</keyword>
<accession>A0A8I1A4K8</accession>
<feature type="transmembrane region" description="Helical" evidence="1">
    <location>
        <begin position="12"/>
        <end position="36"/>
    </location>
</feature>
<dbReference type="RefSeq" id="WP_181731650.1">
    <property type="nucleotide sequence ID" value="NZ_JACEIR010000003.1"/>
</dbReference>
<protein>
    <submittedName>
        <fullName evidence="2">DUF4227 family protein</fullName>
    </submittedName>
</protein>
<reference evidence="2 3" key="1">
    <citation type="submission" date="2020-12" db="EMBL/GenBank/DDBJ databases">
        <title>WGS of Thermoactinomyces spp.</title>
        <authorList>
            <person name="Cheng K."/>
        </authorList>
    </citation>
    <scope>NUCLEOTIDE SEQUENCE [LARGE SCALE GENOMIC DNA]</scope>
    <source>
        <strain evidence="3">CICC 10671\DSM 43846</strain>
    </source>
</reference>
<gene>
    <name evidence="2" type="ORF">I8U20_03465</name>
</gene>
<keyword evidence="1" id="KW-0472">Membrane</keyword>
<dbReference type="EMBL" id="JAECVW010000002">
    <property type="protein sequence ID" value="MBH8594383.1"/>
    <property type="molecule type" value="Genomic_DNA"/>
</dbReference>
<dbReference type="InterPro" id="IPR025321">
    <property type="entry name" value="DUF4227"/>
</dbReference>
<keyword evidence="1" id="KW-0812">Transmembrane</keyword>
<evidence type="ECO:0000256" key="1">
    <source>
        <dbReference type="SAM" id="Phobius"/>
    </source>
</evidence>
<dbReference type="Proteomes" id="UP000633619">
    <property type="component" value="Unassembled WGS sequence"/>
</dbReference>
<sequence length="81" mass="9651">MVISLRKVKQWVKFLLLFTLFTLLLYQLFMILAPYFQPDFLYEEPSGGAVKVIAQNIDTHESPSMLEEMKERLLLFYWMGE</sequence>
<organism evidence="2 3">
    <name type="scientific">Thermoactinomyces intermedius</name>
    <dbReference type="NCBI Taxonomy" id="2024"/>
    <lineage>
        <taxon>Bacteria</taxon>
        <taxon>Bacillati</taxon>
        <taxon>Bacillota</taxon>
        <taxon>Bacilli</taxon>
        <taxon>Bacillales</taxon>
        <taxon>Thermoactinomycetaceae</taxon>
        <taxon>Thermoactinomyces</taxon>
    </lineage>
</organism>
<dbReference type="Pfam" id="PF14004">
    <property type="entry name" value="DUF4227"/>
    <property type="match status" value="1"/>
</dbReference>
<evidence type="ECO:0000313" key="2">
    <source>
        <dbReference type="EMBL" id="MBH8594383.1"/>
    </source>
</evidence>